<dbReference type="InterPro" id="IPR042099">
    <property type="entry name" value="ANL_N_sf"/>
</dbReference>
<keyword evidence="7" id="KW-1185">Reference proteome</keyword>
<dbReference type="Pfam" id="PF00501">
    <property type="entry name" value="AMP-binding"/>
    <property type="match status" value="1"/>
</dbReference>
<dbReference type="Pfam" id="PF13193">
    <property type="entry name" value="AMP-binding_C"/>
    <property type="match status" value="1"/>
</dbReference>
<evidence type="ECO:0000313" key="8">
    <source>
        <dbReference type="WBParaSite" id="PSAMB.scaffold760size41785.g8429.t1"/>
    </source>
</evidence>
<evidence type="ECO:0000313" key="7">
    <source>
        <dbReference type="Proteomes" id="UP000887566"/>
    </source>
</evidence>
<dbReference type="Gene3D" id="3.40.50.12780">
    <property type="entry name" value="N-terminal domain of ligase-like"/>
    <property type="match status" value="1"/>
</dbReference>
<dbReference type="Gene3D" id="3.30.300.30">
    <property type="match status" value="1"/>
</dbReference>
<reference evidence="8" key="1">
    <citation type="submission" date="2022-11" db="UniProtKB">
        <authorList>
            <consortium name="WormBaseParasite"/>
        </authorList>
    </citation>
    <scope>IDENTIFICATION</scope>
</reference>
<dbReference type="PANTHER" id="PTHR24096">
    <property type="entry name" value="LONG-CHAIN-FATTY-ACID--COA LIGASE"/>
    <property type="match status" value="1"/>
</dbReference>
<dbReference type="InterPro" id="IPR045851">
    <property type="entry name" value="AMP-bd_C_sf"/>
</dbReference>
<dbReference type="FunFam" id="3.30.300.30:FF:000007">
    <property type="entry name" value="4-coumarate--CoA ligase 2"/>
    <property type="match status" value="1"/>
</dbReference>
<dbReference type="PANTHER" id="PTHR24096:SF149">
    <property type="entry name" value="AMP-BINDING DOMAIN-CONTAINING PROTEIN-RELATED"/>
    <property type="match status" value="1"/>
</dbReference>
<evidence type="ECO:0000256" key="4">
    <source>
        <dbReference type="ARBA" id="ARBA00023140"/>
    </source>
</evidence>
<evidence type="ECO:0000259" key="6">
    <source>
        <dbReference type="Pfam" id="PF13193"/>
    </source>
</evidence>
<dbReference type="InterPro" id="IPR025110">
    <property type="entry name" value="AMP-bd_C"/>
</dbReference>
<comment type="similarity">
    <text evidence="2">Belongs to the ATP-dependent AMP-binding enzyme family.</text>
</comment>
<organism evidence="7 8">
    <name type="scientific">Plectus sambesii</name>
    <dbReference type="NCBI Taxonomy" id="2011161"/>
    <lineage>
        <taxon>Eukaryota</taxon>
        <taxon>Metazoa</taxon>
        <taxon>Ecdysozoa</taxon>
        <taxon>Nematoda</taxon>
        <taxon>Chromadorea</taxon>
        <taxon>Plectida</taxon>
        <taxon>Plectina</taxon>
        <taxon>Plectoidea</taxon>
        <taxon>Plectidae</taxon>
        <taxon>Plectus</taxon>
    </lineage>
</organism>
<evidence type="ECO:0000256" key="3">
    <source>
        <dbReference type="ARBA" id="ARBA00022598"/>
    </source>
</evidence>
<dbReference type="AlphaFoldDB" id="A0A914XE43"/>
<protein>
    <submittedName>
        <fullName evidence="8">Uncharacterized protein</fullName>
    </submittedName>
</protein>
<comment type="subcellular location">
    <subcellularLocation>
        <location evidence="1">Peroxisome</location>
    </subcellularLocation>
</comment>
<feature type="domain" description="AMP-dependent synthetase/ligase" evidence="5">
    <location>
        <begin position="16"/>
        <end position="395"/>
    </location>
</feature>
<evidence type="ECO:0000259" key="5">
    <source>
        <dbReference type="Pfam" id="PF00501"/>
    </source>
</evidence>
<dbReference type="InterPro" id="IPR000873">
    <property type="entry name" value="AMP-dep_synth/lig_dom"/>
</dbReference>
<name>A0A914XE43_9BILA</name>
<evidence type="ECO:0000256" key="2">
    <source>
        <dbReference type="ARBA" id="ARBA00006432"/>
    </source>
</evidence>
<accession>A0A914XE43</accession>
<dbReference type="GO" id="GO:0005777">
    <property type="term" value="C:peroxisome"/>
    <property type="evidence" value="ECO:0007669"/>
    <property type="project" value="UniProtKB-SubCell"/>
</dbReference>
<sequence>MSYEGYHLSVLNTIWNYGDRIALIDPDSDKRLTFRDVYSLSYAVANGLKSLGIRKGDVLVQCMYNGMHSPVVFLGTAITGAICSGVNPSATSEELSKQIKDSNAKYIIASTAAVANVLKAVEQFGNQVKKVIVVDDGEGEPWTDLKGICTGYDELLASRPTFTTDVPIEPDDVVLLPYSSGTTGHPKGVMLTHANLISLTEMTSPIREKVLPLLDIPDNFMDIPQLVLVPFYHMTGFNALMSSMRSGSPCVPIRKFIPEQYLSLIQRHKPISLYCVPPLVVFLTKSPLTHKYDLSSVQVVTCGGASLGKELSKEFVDKFPSMRILMQGYGMTETTLTSHMTPPVLREEIRHGSIGQVLEGVDSQLVDPDTGLVVSKPFTPGEIWIRSRMVMKGYYNKPDITKSTVDEHGWLHTGDIAYFDDEGYYYIVDRIKELIKVKGLQVAPAELEDLLMSHPSIADAAVVGIPDERAGEVPRAFVVRRSNATVSIEQLNTYINDRVAPYKRLVGGIRFLDAIPKSPSGKILRRVLKDYDQSKQSKL</sequence>
<dbReference type="PROSITE" id="PS00455">
    <property type="entry name" value="AMP_BINDING"/>
    <property type="match status" value="1"/>
</dbReference>
<proteinExistence type="inferred from homology"/>
<keyword evidence="3" id="KW-0436">Ligase</keyword>
<dbReference type="SUPFAM" id="SSF56801">
    <property type="entry name" value="Acetyl-CoA synthetase-like"/>
    <property type="match status" value="1"/>
</dbReference>
<evidence type="ECO:0000256" key="1">
    <source>
        <dbReference type="ARBA" id="ARBA00004275"/>
    </source>
</evidence>
<dbReference type="Proteomes" id="UP000887566">
    <property type="component" value="Unplaced"/>
</dbReference>
<dbReference type="GO" id="GO:0016405">
    <property type="term" value="F:CoA-ligase activity"/>
    <property type="evidence" value="ECO:0007669"/>
    <property type="project" value="TreeGrafter"/>
</dbReference>
<keyword evidence="4" id="KW-0576">Peroxisome</keyword>
<dbReference type="WBParaSite" id="PSAMB.scaffold760size41785.g8429.t1">
    <property type="protein sequence ID" value="PSAMB.scaffold760size41785.g8429.t1"/>
    <property type="gene ID" value="PSAMB.scaffold760size41785.g8429"/>
</dbReference>
<dbReference type="InterPro" id="IPR020845">
    <property type="entry name" value="AMP-binding_CS"/>
</dbReference>
<feature type="domain" description="AMP-binding enzyme C-terminal" evidence="6">
    <location>
        <begin position="446"/>
        <end position="522"/>
    </location>
</feature>